<dbReference type="GO" id="GO:0005829">
    <property type="term" value="C:cytosol"/>
    <property type="evidence" value="ECO:0007669"/>
    <property type="project" value="TreeGrafter"/>
</dbReference>
<dbReference type="KEGG" id="care:LT85_4222"/>
<sequence>MNTLASGFVSSAYVRVLFEYLKIRGIDASALLGLAEPEPVDHMLSRYPMQRWVSFLQTAAAHLEDPLLGLKLGQTVRAAHFGVLGYIFASCLNRGLALLRLQTYERLLLDVDGYPMQTLVDGSHLILRWSGESSHDHGRLNHEFGLAAMCNISREISDGPPLAKEVCFVNSEPPDTRPYTDFFGCDVLFNQPATTLRILIEDLNCPLRRPDPRLIYILEKQAEGFLAQLPKESEFVMHVRRCIANLIHSGEPGLEQVASVLSITPRTLRRRLHEYGTTFRELLDDIRRHMAEQYLRDPNLQLADVAQLLGYSEQSAFQRAFQRWTGTTPKTFQEKT</sequence>
<keyword evidence="2" id="KW-0238">DNA-binding</keyword>
<dbReference type="OrthoDB" id="6506763at2"/>
<evidence type="ECO:0000259" key="4">
    <source>
        <dbReference type="PROSITE" id="PS01124"/>
    </source>
</evidence>
<evidence type="ECO:0000256" key="3">
    <source>
        <dbReference type="ARBA" id="ARBA00023163"/>
    </source>
</evidence>
<keyword evidence="6" id="KW-1185">Reference proteome</keyword>
<dbReference type="GO" id="GO:0000976">
    <property type="term" value="F:transcription cis-regulatory region binding"/>
    <property type="evidence" value="ECO:0007669"/>
    <property type="project" value="TreeGrafter"/>
</dbReference>
<dbReference type="PANTHER" id="PTHR47894">
    <property type="entry name" value="HTH-TYPE TRANSCRIPTIONAL REGULATOR GADX"/>
    <property type="match status" value="1"/>
</dbReference>
<accession>A0A0A1FI48</accession>
<dbReference type="SMART" id="SM00342">
    <property type="entry name" value="HTH_ARAC"/>
    <property type="match status" value="1"/>
</dbReference>
<evidence type="ECO:0000256" key="1">
    <source>
        <dbReference type="ARBA" id="ARBA00023015"/>
    </source>
</evidence>
<proteinExistence type="predicted"/>
<dbReference type="Proteomes" id="UP000030302">
    <property type="component" value="Chromosome"/>
</dbReference>
<dbReference type="SUPFAM" id="SSF46689">
    <property type="entry name" value="Homeodomain-like"/>
    <property type="match status" value="1"/>
</dbReference>
<protein>
    <submittedName>
        <fullName evidence="5">Transcriptional regulator</fullName>
    </submittedName>
</protein>
<dbReference type="PROSITE" id="PS01124">
    <property type="entry name" value="HTH_ARAC_FAMILY_2"/>
    <property type="match status" value="1"/>
</dbReference>
<dbReference type="InterPro" id="IPR020449">
    <property type="entry name" value="Tscrpt_reg_AraC-type_HTH"/>
</dbReference>
<dbReference type="PRINTS" id="PR00032">
    <property type="entry name" value="HTHARAC"/>
</dbReference>
<evidence type="ECO:0000256" key="2">
    <source>
        <dbReference type="ARBA" id="ARBA00023125"/>
    </source>
</evidence>
<dbReference type="InterPro" id="IPR018060">
    <property type="entry name" value="HTH_AraC"/>
</dbReference>
<dbReference type="Pfam" id="PF12833">
    <property type="entry name" value="HTH_18"/>
    <property type="match status" value="1"/>
</dbReference>
<dbReference type="InterPro" id="IPR032687">
    <property type="entry name" value="AraC-type_N"/>
</dbReference>
<organism evidence="5 6">
    <name type="scientific">Collimonas arenae</name>
    <dbReference type="NCBI Taxonomy" id="279058"/>
    <lineage>
        <taxon>Bacteria</taxon>
        <taxon>Pseudomonadati</taxon>
        <taxon>Pseudomonadota</taxon>
        <taxon>Betaproteobacteria</taxon>
        <taxon>Burkholderiales</taxon>
        <taxon>Oxalobacteraceae</taxon>
        <taxon>Collimonas</taxon>
    </lineage>
</organism>
<dbReference type="InterPro" id="IPR009057">
    <property type="entry name" value="Homeodomain-like_sf"/>
</dbReference>
<dbReference type="STRING" id="279058.LT85_4222"/>
<feature type="domain" description="HTH araC/xylS-type" evidence="4">
    <location>
        <begin position="237"/>
        <end position="335"/>
    </location>
</feature>
<dbReference type="PANTHER" id="PTHR47894:SF1">
    <property type="entry name" value="HTH-TYPE TRANSCRIPTIONAL REGULATOR VQSM"/>
    <property type="match status" value="1"/>
</dbReference>
<dbReference type="GO" id="GO:0003700">
    <property type="term" value="F:DNA-binding transcription factor activity"/>
    <property type="evidence" value="ECO:0007669"/>
    <property type="project" value="InterPro"/>
</dbReference>
<keyword evidence="3" id="KW-0804">Transcription</keyword>
<dbReference type="RefSeq" id="WP_038492805.1">
    <property type="nucleotide sequence ID" value="NZ_CP009962.1"/>
</dbReference>
<evidence type="ECO:0000313" key="5">
    <source>
        <dbReference type="EMBL" id="AIY43380.1"/>
    </source>
</evidence>
<reference evidence="6" key="1">
    <citation type="journal article" date="2014" name="Soil Biol. Biochem.">
        <title>Structure and function of bacterial communities in ageing soils: Insights from the Mendocino ecological staircase.</title>
        <authorList>
            <person name="Uroz S."/>
            <person name="Tech J.J."/>
            <person name="Sawaya N.A."/>
            <person name="Frey-Klett P."/>
            <person name="Leveau J.H.J."/>
        </authorList>
    </citation>
    <scope>NUCLEOTIDE SEQUENCE [LARGE SCALE GENOMIC DNA]</scope>
    <source>
        <strain evidence="6">Cal35</strain>
    </source>
</reference>
<name>A0A0A1FI48_9BURK</name>
<dbReference type="HOGENOM" id="CLU_047522_1_3_4"/>
<keyword evidence="1" id="KW-0805">Transcription regulation</keyword>
<evidence type="ECO:0000313" key="6">
    <source>
        <dbReference type="Proteomes" id="UP000030302"/>
    </source>
</evidence>
<dbReference type="Pfam" id="PF12625">
    <property type="entry name" value="Arabinose_bd"/>
    <property type="match status" value="1"/>
</dbReference>
<dbReference type="Gene3D" id="1.10.10.60">
    <property type="entry name" value="Homeodomain-like"/>
    <property type="match status" value="1"/>
</dbReference>
<gene>
    <name evidence="5" type="ORF">LT85_4222</name>
</gene>
<dbReference type="AlphaFoldDB" id="A0A0A1FI48"/>
<dbReference type="EMBL" id="CP009962">
    <property type="protein sequence ID" value="AIY43380.1"/>
    <property type="molecule type" value="Genomic_DNA"/>
</dbReference>